<dbReference type="Pfam" id="PF01985">
    <property type="entry name" value="CRS1_YhbY"/>
    <property type="match status" value="1"/>
</dbReference>
<dbReference type="PROSITE" id="PS51295">
    <property type="entry name" value="CRM"/>
    <property type="match status" value="1"/>
</dbReference>
<keyword evidence="5" id="KW-1185">Reference proteome</keyword>
<accession>A0A6V7RI62</accession>
<dbReference type="EMBL" id="CAJEWE010000010">
    <property type="protein sequence ID" value="CAD2076831.1"/>
    <property type="molecule type" value="Genomic_DNA"/>
</dbReference>
<dbReference type="InterPro" id="IPR001890">
    <property type="entry name" value="RNA-binding_CRM"/>
</dbReference>
<name>A0A6V7RI62_9BACL</name>
<organism evidence="4 5">
    <name type="scientific">Phocicoccus schoeneichii</name>
    <dbReference type="NCBI Taxonomy" id="1812261"/>
    <lineage>
        <taxon>Bacteria</taxon>
        <taxon>Bacillati</taxon>
        <taxon>Bacillota</taxon>
        <taxon>Bacilli</taxon>
        <taxon>Bacillales</taxon>
        <taxon>Salinicoccaceae</taxon>
        <taxon>Phocicoccus</taxon>
    </lineage>
</organism>
<dbReference type="Gene3D" id="3.30.110.60">
    <property type="entry name" value="YhbY-like"/>
    <property type="match status" value="1"/>
</dbReference>
<evidence type="ECO:0000256" key="1">
    <source>
        <dbReference type="ARBA" id="ARBA00022884"/>
    </source>
</evidence>
<dbReference type="InterPro" id="IPR051925">
    <property type="entry name" value="RNA-binding_domain"/>
</dbReference>
<evidence type="ECO:0000313" key="4">
    <source>
        <dbReference type="EMBL" id="CAD2076831.1"/>
    </source>
</evidence>
<sequence length="97" mass="10985">MTLTGKQRRYLRSLAHNLKPVFQIGKEGVNDNLIAQINDYLEIHELLKVSILQNSSEDKNEAAEKLAEGTNSHVAQVIGKTIVLYRESKENKEIKLP</sequence>
<dbReference type="SMART" id="SM01103">
    <property type="entry name" value="CRS1_YhbY"/>
    <property type="match status" value="1"/>
</dbReference>
<dbReference type="PANTHER" id="PTHR40065:SF3">
    <property type="entry name" value="RNA-BINDING PROTEIN YHBY"/>
    <property type="match status" value="1"/>
</dbReference>
<dbReference type="Proteomes" id="UP000521032">
    <property type="component" value="Unassembled WGS sequence"/>
</dbReference>
<proteinExistence type="predicted"/>
<protein>
    <submittedName>
        <fullName evidence="4">RNA-binding protein YhbY</fullName>
    </submittedName>
</protein>
<dbReference type="SUPFAM" id="SSF75471">
    <property type="entry name" value="YhbY-like"/>
    <property type="match status" value="1"/>
</dbReference>
<dbReference type="InterPro" id="IPR035920">
    <property type="entry name" value="YhbY-like_sf"/>
</dbReference>
<reference evidence="4 5" key="1">
    <citation type="submission" date="2020-07" db="EMBL/GenBank/DDBJ databases">
        <authorList>
            <person name="Criscuolo A."/>
        </authorList>
    </citation>
    <scope>NUCLEOTIDE SEQUENCE [LARGE SCALE GENOMIC DNA]</scope>
    <source>
        <strain evidence="5">CIP 111030</strain>
    </source>
</reference>
<dbReference type="InterPro" id="IPR017924">
    <property type="entry name" value="RNA-binding_YhbY"/>
</dbReference>
<keyword evidence="1 2" id="KW-0694">RNA-binding</keyword>
<feature type="domain" description="CRM" evidence="3">
    <location>
        <begin position="1"/>
        <end position="97"/>
    </location>
</feature>
<dbReference type="NCBIfam" id="TIGR00253">
    <property type="entry name" value="RNA_bind_YhbY"/>
    <property type="match status" value="1"/>
</dbReference>
<evidence type="ECO:0000313" key="5">
    <source>
        <dbReference type="Proteomes" id="UP000521032"/>
    </source>
</evidence>
<evidence type="ECO:0000259" key="3">
    <source>
        <dbReference type="PROSITE" id="PS51295"/>
    </source>
</evidence>
<evidence type="ECO:0000256" key="2">
    <source>
        <dbReference type="PROSITE-ProRule" id="PRU00626"/>
    </source>
</evidence>
<dbReference type="RefSeq" id="WP_186087482.1">
    <property type="nucleotide sequence ID" value="NZ_BMDB01000001.1"/>
</dbReference>
<gene>
    <name evidence="4" type="primary">yhbY</name>
    <name evidence="4" type="ORF">JEOSCH030_01157</name>
</gene>
<dbReference type="GO" id="GO:0003723">
    <property type="term" value="F:RNA binding"/>
    <property type="evidence" value="ECO:0007669"/>
    <property type="project" value="UniProtKB-UniRule"/>
</dbReference>
<comment type="caution">
    <text evidence="4">The sequence shown here is derived from an EMBL/GenBank/DDBJ whole genome shotgun (WGS) entry which is preliminary data.</text>
</comment>
<dbReference type="AlphaFoldDB" id="A0A6V7RI62"/>
<dbReference type="PANTHER" id="PTHR40065">
    <property type="entry name" value="RNA-BINDING PROTEIN YHBY"/>
    <property type="match status" value="1"/>
</dbReference>